<dbReference type="Pfam" id="PF01636">
    <property type="entry name" value="APH"/>
    <property type="match status" value="1"/>
</dbReference>
<proteinExistence type="predicted"/>
<dbReference type="PANTHER" id="PTHR21310:SF15">
    <property type="entry name" value="AMINOGLYCOSIDE PHOSPHOTRANSFERASE DOMAIN-CONTAINING PROTEIN"/>
    <property type="match status" value="1"/>
</dbReference>
<evidence type="ECO:0000313" key="2">
    <source>
        <dbReference type="EMBL" id="EXM21908.1"/>
    </source>
</evidence>
<reference evidence="2" key="2">
    <citation type="submission" date="2012-05" db="EMBL/GenBank/DDBJ databases">
        <title>The Genome Annotation of Fusarium oxysporum Cotton.</title>
        <authorList>
            <consortium name="The Broad Institute Genomics Platform"/>
            <person name="Ma L.-J."/>
            <person name="Corby-Kistler H."/>
            <person name="Broz K."/>
            <person name="Gale L.R."/>
            <person name="Jonkers W."/>
            <person name="O'Donnell K."/>
            <person name="Ploetz R."/>
            <person name="Steinberg C."/>
            <person name="Schwartz D.C."/>
            <person name="VanEtten H."/>
            <person name="Zhou S."/>
            <person name="Young S.K."/>
            <person name="Zeng Q."/>
            <person name="Gargeya S."/>
            <person name="Fitzgerald M."/>
            <person name="Abouelleil A."/>
            <person name="Alvarado L."/>
            <person name="Chapman S.B."/>
            <person name="Gainer-Dewar J."/>
            <person name="Goldberg J."/>
            <person name="Griggs A."/>
            <person name="Gujja S."/>
            <person name="Hansen M."/>
            <person name="Howarth C."/>
            <person name="Imamovic A."/>
            <person name="Ireland A."/>
            <person name="Larimer J."/>
            <person name="McCowan C."/>
            <person name="Murphy C."/>
            <person name="Pearson M."/>
            <person name="Poon T.W."/>
            <person name="Priest M."/>
            <person name="Roberts A."/>
            <person name="Saif S."/>
            <person name="Shea T."/>
            <person name="Sykes S."/>
            <person name="Wortman J."/>
            <person name="Nusbaum C."/>
            <person name="Birren B."/>
        </authorList>
    </citation>
    <scope>NUCLEOTIDE SEQUENCE</scope>
    <source>
        <strain evidence="2">25433</strain>
    </source>
</reference>
<organism evidence="2">
    <name type="scientific">Fusarium oxysporum f. sp. vasinfectum 25433</name>
    <dbReference type="NCBI Taxonomy" id="1089449"/>
    <lineage>
        <taxon>Eukaryota</taxon>
        <taxon>Fungi</taxon>
        <taxon>Dikarya</taxon>
        <taxon>Ascomycota</taxon>
        <taxon>Pezizomycotina</taxon>
        <taxon>Sordariomycetes</taxon>
        <taxon>Hypocreomycetidae</taxon>
        <taxon>Hypocreales</taxon>
        <taxon>Nectriaceae</taxon>
        <taxon>Fusarium</taxon>
        <taxon>Fusarium oxysporum species complex</taxon>
    </lineage>
</organism>
<dbReference type="Gene3D" id="3.90.1200.10">
    <property type="match status" value="1"/>
</dbReference>
<gene>
    <name evidence="2" type="ORF">FOTG_10203</name>
</gene>
<accession>X0L7X1</accession>
<dbReference type="InterPro" id="IPR002575">
    <property type="entry name" value="Aminoglycoside_PTrfase"/>
</dbReference>
<sequence>MEIHQGLCCLYYRRESLSLAWFSPEKILDFLRNHFLPLLFNFTSTSPTIGAPADHLPLPISEDAINQLLQVLRLPRASAIENPRMTAQYHSIYFITLPPIELSRGHYELVLRVAGNHLPNIKTKNEIGVMTWLSKNTTIPLPDVIAYDGFTNIPVGHEYTLLSHIQGVTLSDVYDRLSDEQMNQILDQLIDLLTQLQAHPWDGIGGLTLDDHGEVQLDPMETVANLNIGGPYKTYVDYITAHVVKYIRLIQTHEKLAFMRDIVPRLEALVAALSKHANELNNVKLHLAHKDLHFANMMFDPLPGKITGILDWKFARVVPYPQWNPRSSFLWNGIDTPESLDEESRLLEVFKQRCKEKGCKLFEETEYTSPLQEDIQRAVDYLRAIVEVSPRGQRQELVQGWKDMVLENIAKFGA</sequence>
<dbReference type="HOGENOM" id="CLU_072119_0_0_1"/>
<dbReference type="InterPro" id="IPR051678">
    <property type="entry name" value="AGP_Transferase"/>
</dbReference>
<protein>
    <recommendedName>
        <fullName evidence="1">Aminoglycoside phosphotransferase domain-containing protein</fullName>
    </recommendedName>
</protein>
<dbReference type="AlphaFoldDB" id="X0L7X1"/>
<dbReference type="EMBL" id="JH657943">
    <property type="protein sequence ID" value="EXM21908.1"/>
    <property type="molecule type" value="Genomic_DNA"/>
</dbReference>
<dbReference type="SUPFAM" id="SSF56112">
    <property type="entry name" value="Protein kinase-like (PK-like)"/>
    <property type="match status" value="1"/>
</dbReference>
<dbReference type="InterPro" id="IPR011009">
    <property type="entry name" value="Kinase-like_dom_sf"/>
</dbReference>
<evidence type="ECO:0000259" key="1">
    <source>
        <dbReference type="Pfam" id="PF01636"/>
    </source>
</evidence>
<feature type="domain" description="Aminoglycoside phosphotransferase" evidence="1">
    <location>
        <begin position="108"/>
        <end position="317"/>
    </location>
</feature>
<reference evidence="2" key="1">
    <citation type="submission" date="2011-11" db="EMBL/GenBank/DDBJ databases">
        <title>The Genome Sequence of Fusarium oxysporum Cotton.</title>
        <authorList>
            <consortium name="The Broad Institute Genome Sequencing Platform"/>
            <person name="Ma L.-J."/>
            <person name="Gale L.R."/>
            <person name="Schwartz D.C."/>
            <person name="Zhou S."/>
            <person name="Corby-Kistler H."/>
            <person name="Young S.K."/>
            <person name="Zeng Q."/>
            <person name="Gargeya S."/>
            <person name="Fitzgerald M."/>
            <person name="Haas B."/>
            <person name="Abouelleil A."/>
            <person name="Alvarado L."/>
            <person name="Arachchi H.M."/>
            <person name="Berlin A."/>
            <person name="Brown A."/>
            <person name="Chapman S.B."/>
            <person name="Chen Z."/>
            <person name="Dunbar C."/>
            <person name="Freedman E."/>
            <person name="Gearin G."/>
            <person name="Goldberg J."/>
            <person name="Griggs A."/>
            <person name="Gujja S."/>
            <person name="Heiman D."/>
            <person name="Howarth C."/>
            <person name="Larson L."/>
            <person name="Lui A."/>
            <person name="MacDonald P.J.P."/>
            <person name="Montmayeur A."/>
            <person name="Murphy C."/>
            <person name="Neiman D."/>
            <person name="Pearson M."/>
            <person name="Priest M."/>
            <person name="Roberts A."/>
            <person name="Saif S."/>
            <person name="Shea T."/>
            <person name="Shenoy N."/>
            <person name="Sisk P."/>
            <person name="Stolte C."/>
            <person name="Sykes S."/>
            <person name="Wortman J."/>
            <person name="Nusbaum C."/>
            <person name="Birren B."/>
        </authorList>
    </citation>
    <scope>NUCLEOTIDE SEQUENCE [LARGE SCALE GENOMIC DNA]</scope>
    <source>
        <strain evidence="2">25433</strain>
    </source>
</reference>
<dbReference type="OrthoDB" id="2831558at2759"/>
<dbReference type="Proteomes" id="UP000030701">
    <property type="component" value="Unassembled WGS sequence"/>
</dbReference>
<dbReference type="PANTHER" id="PTHR21310">
    <property type="entry name" value="AMINOGLYCOSIDE PHOSPHOTRANSFERASE-RELATED-RELATED"/>
    <property type="match status" value="1"/>
</dbReference>
<name>X0L7X1_FUSOX</name>